<evidence type="ECO:0000313" key="8">
    <source>
        <dbReference type="Proteomes" id="UP000214720"/>
    </source>
</evidence>
<evidence type="ECO:0000259" key="6">
    <source>
        <dbReference type="PROSITE" id="PS00703"/>
    </source>
</evidence>
<keyword evidence="2" id="KW-0210">Decarboxylase</keyword>
<evidence type="ECO:0000256" key="4">
    <source>
        <dbReference type="ARBA" id="ARBA00023239"/>
    </source>
</evidence>
<organism evidence="7 8">
    <name type="scientific">Caballeronia sordidicola</name>
    <name type="common">Burkholderia sordidicola</name>
    <dbReference type="NCBI Taxonomy" id="196367"/>
    <lineage>
        <taxon>Bacteria</taxon>
        <taxon>Pseudomonadati</taxon>
        <taxon>Pseudomonadota</taxon>
        <taxon>Betaproteobacteria</taxon>
        <taxon>Burkholderiales</taxon>
        <taxon>Burkholderiaceae</taxon>
        <taxon>Caballeronia</taxon>
    </lineage>
</organism>
<dbReference type="GO" id="GO:0030170">
    <property type="term" value="F:pyridoxal phosphate binding"/>
    <property type="evidence" value="ECO:0007669"/>
    <property type="project" value="TreeGrafter"/>
</dbReference>
<dbReference type="InterPro" id="IPR015421">
    <property type="entry name" value="PyrdxlP-dep_Trfase_major"/>
</dbReference>
<dbReference type="GO" id="GO:0005829">
    <property type="term" value="C:cytosol"/>
    <property type="evidence" value="ECO:0007669"/>
    <property type="project" value="TreeGrafter"/>
</dbReference>
<evidence type="ECO:0000256" key="2">
    <source>
        <dbReference type="ARBA" id="ARBA00022793"/>
    </source>
</evidence>
<comment type="caution">
    <text evidence="7">The sequence shown here is derived from an EMBL/GenBank/DDBJ whole genome shotgun (WGS) entry which is preliminary data.</text>
</comment>
<dbReference type="Gene3D" id="3.90.100.10">
    <property type="entry name" value="Orn/Lys/Arg decarboxylase, C-terminal domain"/>
    <property type="match status" value="1"/>
</dbReference>
<dbReference type="Gene3D" id="3.90.1150.10">
    <property type="entry name" value="Aspartate Aminotransferase, domain 1"/>
    <property type="match status" value="1"/>
</dbReference>
<dbReference type="Pfam" id="PF03709">
    <property type="entry name" value="OKR_DC_1_N"/>
    <property type="match status" value="1"/>
</dbReference>
<comment type="similarity">
    <text evidence="1">Belongs to the Orn/Lys/Arg decarboxylase class-I family.</text>
</comment>
<dbReference type="SUPFAM" id="SSF55904">
    <property type="entry name" value="Ornithine decarboxylase C-terminal domain"/>
    <property type="match status" value="1"/>
</dbReference>
<dbReference type="Gene3D" id="3.40.640.10">
    <property type="entry name" value="Type I PLP-dependent aspartate aminotransferase-like (Major domain)"/>
    <property type="match status" value="1"/>
</dbReference>
<dbReference type="SUPFAM" id="SSF53383">
    <property type="entry name" value="PLP-dependent transferases"/>
    <property type="match status" value="1"/>
</dbReference>
<dbReference type="GO" id="GO:0008792">
    <property type="term" value="F:arginine decarboxylase activity"/>
    <property type="evidence" value="ECO:0007669"/>
    <property type="project" value="TreeGrafter"/>
</dbReference>
<dbReference type="InterPro" id="IPR000310">
    <property type="entry name" value="Orn/Lys/Arg_deCO2ase_major_dom"/>
</dbReference>
<evidence type="ECO:0000256" key="5">
    <source>
        <dbReference type="PIRSR" id="PIRSR009393-1"/>
    </source>
</evidence>
<keyword evidence="4" id="KW-0456">Lyase</keyword>
<dbReference type="GO" id="GO:0006527">
    <property type="term" value="P:L-arginine catabolic process"/>
    <property type="evidence" value="ECO:0007669"/>
    <property type="project" value="TreeGrafter"/>
</dbReference>
<dbReference type="CDD" id="cd00615">
    <property type="entry name" value="Orn_deC_like"/>
    <property type="match status" value="1"/>
</dbReference>
<dbReference type="RefSeq" id="WP_089164543.1">
    <property type="nucleotide sequence ID" value="NZ_MTHB01000239.1"/>
</dbReference>
<accession>A0A226WRL2</accession>
<dbReference type="OrthoDB" id="9761189at2"/>
<dbReference type="Gene3D" id="3.40.50.2300">
    <property type="match status" value="1"/>
</dbReference>
<reference evidence="8" key="1">
    <citation type="submission" date="2017-01" db="EMBL/GenBank/DDBJ databases">
        <title>Genome Analysis of Deinococcus marmoris KOPRI26562.</title>
        <authorList>
            <person name="Kim J.H."/>
            <person name="Oh H.-M."/>
        </authorList>
    </citation>
    <scope>NUCLEOTIDE SEQUENCE [LARGE SCALE GENOMIC DNA]</scope>
    <source>
        <strain evidence="8">PAMC 26633</strain>
    </source>
</reference>
<feature type="modified residue" description="N6-(pyridoxal phosphate)lysine" evidence="5">
    <location>
        <position position="396"/>
    </location>
</feature>
<feature type="domain" description="Orn/Lys/Arg decarboxylases family 1 pyridoxal-P attachment site" evidence="6">
    <location>
        <begin position="391"/>
        <end position="405"/>
    </location>
</feature>
<dbReference type="PANTHER" id="PTHR45229:SF3">
    <property type="entry name" value="BIODEGRADATIVE ARGININE DECARBOXYLASE"/>
    <property type="match status" value="1"/>
</dbReference>
<dbReference type="FunFam" id="3.40.640.10:FF:000008">
    <property type="entry name" value="Lysine decarboxylase, inducible"/>
    <property type="match status" value="1"/>
</dbReference>
<proteinExistence type="inferred from homology"/>
<gene>
    <name evidence="7" type="ORF">BSU04_35020</name>
</gene>
<evidence type="ECO:0000313" key="7">
    <source>
        <dbReference type="EMBL" id="OXC73821.1"/>
    </source>
</evidence>
<dbReference type="Pfam" id="PF03711">
    <property type="entry name" value="OKR_DC_1_C"/>
    <property type="match status" value="1"/>
</dbReference>
<name>A0A226WRL2_CABSO</name>
<sequence>MHDVPGILFDRRVLVVHNGMNEVSAAGRATAALVRDLQARGISVIDAVSLREAQAQIATHALLQAVLIDWELEGTSGHGSARSVIATVRGRAARLPVFLLAASGSLAEVPAETLEAVNDYIWLFEDTPDFVGGRVAAAIDRYRDTLLPPMFKALATFAGTYEYSWHTPGHSGGTAFLKHPAGRAFYEFFGEELFRSDLSISVGELGSLLDHSGPIGEAERNAARVFGADRTYFVTNGSSTSNRVILMASVTRDQIALCDRNCHKSVEHAMTLSGAIPTYLMPSRNYLGLIGPIPSQHLEPGAIRDRIGANALVTEGINREPLHAVITNSTYDGLCYNVEHVVQLLGLSVDRLHFDEAWYGYARFNPLYAGRFAMHGNPAESSGDGPTIFATQSTHKLLAALSQASYIHVRDGRRPIDHERFNLAFMMHASTSPQYAIIASNDVAAAMMDGPSGEALTGESIREAVAFRQTLARLHAEFQAKGSWFCNAWQPDTVADVQSGKTIPFHEADPEILARDPNAWVLRPGESWHGFADLEDGYCMLDPIKVSVVTPGMERDGTLMSEGIPAALLAAYLDAQGIVVEKTTDFTSLFLFSMGITRGKWGTLINALLGFHRDVLANTPLAQAIPALVAAHPAHYGTLGLADLAKALFAAVKKYRTTELLHASFGSLPTAVLSPVQAYERVVNNDVELLTLDQMAGRTVATGVVPYPPGIPLMMPGENAGDAQGPLLGYLKALEAFDAEMPGFAHDTHGVEVEAGQYRILCVKQSHPTRPATPNR</sequence>
<dbReference type="InterPro" id="IPR008286">
    <property type="entry name" value="Prn/Lys/Arg_de-COase_C"/>
</dbReference>
<evidence type="ECO:0000256" key="1">
    <source>
        <dbReference type="ARBA" id="ARBA00010671"/>
    </source>
</evidence>
<dbReference type="InterPro" id="IPR005308">
    <property type="entry name" value="OKR_de-COase_N"/>
</dbReference>
<protein>
    <submittedName>
        <fullName evidence="7">Arginine decarboxylase / Ornithine decarboxylase</fullName>
    </submittedName>
</protein>
<dbReference type="InterPro" id="IPR015424">
    <property type="entry name" value="PyrdxlP-dep_Trfase"/>
</dbReference>
<dbReference type="PIRSF" id="PIRSF009393">
    <property type="entry name" value="Orn_decarb"/>
    <property type="match status" value="1"/>
</dbReference>
<keyword evidence="3 5" id="KW-0663">Pyridoxal phosphate</keyword>
<dbReference type="PANTHER" id="PTHR45229">
    <property type="entry name" value="CONSTITUTIVE ORNITHINE DECARBOXYLASE"/>
    <property type="match status" value="1"/>
</dbReference>
<dbReference type="InterPro" id="IPR015422">
    <property type="entry name" value="PyrdxlP-dep_Trfase_small"/>
</dbReference>
<dbReference type="EMBL" id="MTHB01000239">
    <property type="protein sequence ID" value="OXC73821.1"/>
    <property type="molecule type" value="Genomic_DNA"/>
</dbReference>
<dbReference type="Pfam" id="PF01276">
    <property type="entry name" value="OKR_DC_1"/>
    <property type="match status" value="1"/>
</dbReference>
<dbReference type="AlphaFoldDB" id="A0A226WRL2"/>
<dbReference type="InterPro" id="IPR036633">
    <property type="entry name" value="Prn/Lys/Arg_de-COase_C_sf"/>
</dbReference>
<evidence type="ECO:0000256" key="3">
    <source>
        <dbReference type="ARBA" id="ARBA00022898"/>
    </source>
</evidence>
<dbReference type="Proteomes" id="UP000214720">
    <property type="component" value="Unassembled WGS sequence"/>
</dbReference>
<dbReference type="InterPro" id="IPR011193">
    <property type="entry name" value="Orn/lys/arg_de-COase"/>
</dbReference>
<dbReference type="PROSITE" id="PS00703">
    <property type="entry name" value="OKR_DC_1"/>
    <property type="match status" value="1"/>
</dbReference>